<dbReference type="PROSITE" id="PS50041">
    <property type="entry name" value="C_TYPE_LECTIN_2"/>
    <property type="match status" value="1"/>
</dbReference>
<dbReference type="InterPro" id="IPR016186">
    <property type="entry name" value="C-type_lectin-like/link_sf"/>
</dbReference>
<dbReference type="SUPFAM" id="SSF56436">
    <property type="entry name" value="C-type lectin-like"/>
    <property type="match status" value="1"/>
</dbReference>
<dbReference type="InterPro" id="IPR001304">
    <property type="entry name" value="C-type_lectin-like"/>
</dbReference>
<gene>
    <name evidence="7 8 9 10 11" type="primary">LOC108272329</name>
</gene>
<reference evidence="6" key="1">
    <citation type="journal article" date="2016" name="Nat. Commun.">
        <title>The channel catfish genome sequence provides insights into the evolution of scale formation in teleosts.</title>
        <authorList>
            <person name="Liu Z."/>
            <person name="Liu S."/>
            <person name="Yao J."/>
            <person name="Bao L."/>
            <person name="Zhang J."/>
            <person name="Li Y."/>
            <person name="Jiang C."/>
            <person name="Sun L."/>
            <person name="Wang R."/>
            <person name="Zhang Y."/>
            <person name="Zhou T."/>
            <person name="Zeng Q."/>
            <person name="Fu Q."/>
            <person name="Gao S."/>
            <person name="Li N."/>
            <person name="Koren S."/>
            <person name="Jiang Y."/>
            <person name="Zimin A."/>
            <person name="Xu P."/>
            <person name="Phillippy A.M."/>
            <person name="Geng X."/>
            <person name="Song L."/>
            <person name="Sun F."/>
            <person name="Li C."/>
            <person name="Wang X."/>
            <person name="Chen A."/>
            <person name="Jin Y."/>
            <person name="Yuan Z."/>
            <person name="Yang Y."/>
            <person name="Tan S."/>
            <person name="Peatman E."/>
            <person name="Lu J."/>
            <person name="Qin Z."/>
            <person name="Dunham R."/>
            <person name="Li Z."/>
            <person name="Sonstegard T."/>
            <person name="Feng J."/>
            <person name="Danzmann R.G."/>
            <person name="Schroeder S."/>
            <person name="Scheffler B."/>
            <person name="Duke M.V."/>
            <person name="Ballard L."/>
            <person name="Kucuktas H."/>
            <person name="Kaltenboeck L."/>
            <person name="Liu H."/>
            <person name="Armbruster J."/>
            <person name="Xie Y."/>
            <person name="Kirby M.L."/>
            <person name="Tian Y."/>
            <person name="Flanagan M.E."/>
            <person name="Mu W."/>
            <person name="Waldbieser G.C."/>
        </authorList>
    </citation>
    <scope>NUCLEOTIDE SEQUENCE [LARGE SCALE GENOMIC DNA]</scope>
    <source>
        <strain evidence="6">SDA103</strain>
    </source>
</reference>
<dbReference type="PROSITE" id="PS00615">
    <property type="entry name" value="C_TYPE_LECTIN_1"/>
    <property type="match status" value="1"/>
</dbReference>
<feature type="coiled-coil region" evidence="3">
    <location>
        <begin position="118"/>
        <end position="194"/>
    </location>
</feature>
<dbReference type="SMART" id="SM00034">
    <property type="entry name" value="CLECT"/>
    <property type="match status" value="1"/>
</dbReference>
<dbReference type="RefSeq" id="XP_053540550.1">
    <property type="nucleotide sequence ID" value="XM_053684575.1"/>
</dbReference>
<dbReference type="InterPro" id="IPR018378">
    <property type="entry name" value="C-type_lectin_CS"/>
</dbReference>
<evidence type="ECO:0000313" key="6">
    <source>
        <dbReference type="Proteomes" id="UP000221080"/>
    </source>
</evidence>
<evidence type="ECO:0000313" key="7">
    <source>
        <dbReference type="RefSeq" id="XP_053540546.1"/>
    </source>
</evidence>
<dbReference type="RefSeq" id="XP_053540549.1">
    <property type="nucleotide sequence ID" value="XM_053684574.1"/>
</dbReference>
<sequence>MQAISGNNSFDLCKMDSSENYHSPSETEDDVYLNTQYWHPKPKKYTDIFVLRELKKVKFCIPSLGLLLLLGALMALCAVGILYHNKVVSFEILHEQSENATVTLMMQENKAKDKDVSFEILREQYENATATLMMQENKAKEKEGMYEALEVKYQELNVSYNKKEGMYEALEVKYQELNVSYNRKEGMYEALEAKYLELNLSCSNKEGMYEALKEKYQKLNLSCSINQRGRCVEGWKTLGLKCYYFSTEKLNWIRSRDYCVEKGGHLVIITSQTEQNFASSQIRETHWIGLNDLETEGKWMWVNNQPLKETDVKFWFSTPEGPNEPDNWKKEDHSGEDCAALGHEIGDINKWFDASCRKQKRFICEK</sequence>
<name>A0A9F7RD28_ICTPU</name>
<evidence type="ECO:0000313" key="10">
    <source>
        <dbReference type="RefSeq" id="XP_053540550.1"/>
    </source>
</evidence>
<organism evidence="6 10">
    <name type="scientific">Ictalurus punctatus</name>
    <name type="common">Channel catfish</name>
    <name type="synonym">Silurus punctatus</name>
    <dbReference type="NCBI Taxonomy" id="7998"/>
    <lineage>
        <taxon>Eukaryota</taxon>
        <taxon>Metazoa</taxon>
        <taxon>Chordata</taxon>
        <taxon>Craniata</taxon>
        <taxon>Vertebrata</taxon>
        <taxon>Euteleostomi</taxon>
        <taxon>Actinopterygii</taxon>
        <taxon>Neopterygii</taxon>
        <taxon>Teleostei</taxon>
        <taxon>Ostariophysi</taxon>
        <taxon>Siluriformes</taxon>
        <taxon>Ictaluridae</taxon>
        <taxon>Ictalurus</taxon>
    </lineage>
</organism>
<feature type="transmembrane region" description="Helical" evidence="4">
    <location>
        <begin position="59"/>
        <end position="83"/>
    </location>
</feature>
<dbReference type="AlphaFoldDB" id="A0A9F7RD28"/>
<keyword evidence="4" id="KW-0812">Transmembrane</keyword>
<feature type="domain" description="C-type lectin" evidence="5">
    <location>
        <begin position="238"/>
        <end position="365"/>
    </location>
</feature>
<evidence type="ECO:0000256" key="3">
    <source>
        <dbReference type="SAM" id="Coils"/>
    </source>
</evidence>
<dbReference type="KEGG" id="ipu:108272329"/>
<dbReference type="Pfam" id="PF00059">
    <property type="entry name" value="Lectin_C"/>
    <property type="match status" value="1"/>
</dbReference>
<keyword evidence="4" id="KW-0472">Membrane</keyword>
<protein>
    <submittedName>
        <fullName evidence="7 8">C-type lectin domain family 4 member K isoform X1</fullName>
    </submittedName>
</protein>
<keyword evidence="1" id="KW-0430">Lectin</keyword>
<evidence type="ECO:0000259" key="5">
    <source>
        <dbReference type="PROSITE" id="PS50041"/>
    </source>
</evidence>
<dbReference type="Gene3D" id="3.10.100.10">
    <property type="entry name" value="Mannose-Binding Protein A, subunit A"/>
    <property type="match status" value="1"/>
</dbReference>
<evidence type="ECO:0000256" key="4">
    <source>
        <dbReference type="SAM" id="Phobius"/>
    </source>
</evidence>
<dbReference type="RefSeq" id="XP_053540546.1">
    <property type="nucleotide sequence ID" value="XM_053684571.1"/>
</dbReference>
<dbReference type="Proteomes" id="UP000221080">
    <property type="component" value="Chromosome 12"/>
</dbReference>
<dbReference type="OrthoDB" id="538816at2759"/>
<reference evidence="7 8" key="2">
    <citation type="submission" date="2025-04" db="UniProtKB">
        <authorList>
            <consortium name="RefSeq"/>
        </authorList>
    </citation>
    <scope>IDENTIFICATION</scope>
    <source>
        <tissue evidence="7 8">Blood</tissue>
    </source>
</reference>
<keyword evidence="6" id="KW-1185">Reference proteome</keyword>
<keyword evidence="2" id="KW-1015">Disulfide bond</keyword>
<evidence type="ECO:0000256" key="1">
    <source>
        <dbReference type="ARBA" id="ARBA00022734"/>
    </source>
</evidence>
<dbReference type="RefSeq" id="XP_053540551.1">
    <property type="nucleotide sequence ID" value="XM_053684576.1"/>
</dbReference>
<dbReference type="GO" id="GO:0030246">
    <property type="term" value="F:carbohydrate binding"/>
    <property type="evidence" value="ECO:0007669"/>
    <property type="project" value="UniProtKB-KW"/>
</dbReference>
<evidence type="ECO:0000313" key="11">
    <source>
        <dbReference type="RefSeq" id="XP_053540551.1"/>
    </source>
</evidence>
<proteinExistence type="predicted"/>
<dbReference type="CDD" id="cd03590">
    <property type="entry name" value="CLECT_DC-SIGN_like"/>
    <property type="match status" value="1"/>
</dbReference>
<dbReference type="InterPro" id="IPR033989">
    <property type="entry name" value="CD209-like_CTLD"/>
</dbReference>
<dbReference type="InterPro" id="IPR050111">
    <property type="entry name" value="C-type_lectin/snaclec_domain"/>
</dbReference>
<evidence type="ECO:0000256" key="2">
    <source>
        <dbReference type="ARBA" id="ARBA00023157"/>
    </source>
</evidence>
<dbReference type="PANTHER" id="PTHR22803">
    <property type="entry name" value="MANNOSE, PHOSPHOLIPASE, LECTIN RECEPTOR RELATED"/>
    <property type="match status" value="1"/>
</dbReference>
<accession>A0A9F7RD28</accession>
<dbReference type="RefSeq" id="XP_053540547.1">
    <property type="nucleotide sequence ID" value="XM_053684572.1"/>
</dbReference>
<evidence type="ECO:0000313" key="9">
    <source>
        <dbReference type="RefSeq" id="XP_053540549.1"/>
    </source>
</evidence>
<dbReference type="GeneID" id="108272329"/>
<evidence type="ECO:0000313" key="8">
    <source>
        <dbReference type="RefSeq" id="XP_053540547.1"/>
    </source>
</evidence>
<dbReference type="InterPro" id="IPR016187">
    <property type="entry name" value="CTDL_fold"/>
</dbReference>
<keyword evidence="4" id="KW-1133">Transmembrane helix</keyword>
<keyword evidence="3" id="KW-0175">Coiled coil</keyword>